<proteinExistence type="predicted"/>
<evidence type="ECO:0000313" key="3">
    <source>
        <dbReference type="Proteomes" id="UP000276133"/>
    </source>
</evidence>
<gene>
    <name evidence="2" type="ORF">BpHYR1_038822</name>
</gene>
<feature type="region of interest" description="Disordered" evidence="1">
    <location>
        <begin position="97"/>
        <end position="124"/>
    </location>
</feature>
<dbReference type="EMBL" id="REGN01001758">
    <property type="protein sequence ID" value="RNA32705.1"/>
    <property type="molecule type" value="Genomic_DNA"/>
</dbReference>
<evidence type="ECO:0000256" key="1">
    <source>
        <dbReference type="SAM" id="MobiDB-lite"/>
    </source>
</evidence>
<sequence>MENRAKKFLSCIKKVQKNTLCIFFCEYLKYFFNIFVPEITKVNFQIIEKDDDGEELSHSVTLVVRLILFENTSFSIVLSNFFLKNKNSSESEFLSSYSSESISSADNKEDSNRSNLRIENSDID</sequence>
<name>A0A3M7SAN0_BRAPC</name>
<comment type="caution">
    <text evidence="2">The sequence shown here is derived from an EMBL/GenBank/DDBJ whole genome shotgun (WGS) entry which is preliminary data.</text>
</comment>
<accession>A0A3M7SAN0</accession>
<protein>
    <submittedName>
        <fullName evidence="2">Uncharacterized protein</fullName>
    </submittedName>
</protein>
<reference evidence="2 3" key="1">
    <citation type="journal article" date="2018" name="Sci. Rep.">
        <title>Genomic signatures of local adaptation to the degree of environmental predictability in rotifers.</title>
        <authorList>
            <person name="Franch-Gras L."/>
            <person name="Hahn C."/>
            <person name="Garcia-Roger E.M."/>
            <person name="Carmona M.J."/>
            <person name="Serra M."/>
            <person name="Gomez A."/>
        </authorList>
    </citation>
    <scope>NUCLEOTIDE SEQUENCE [LARGE SCALE GENOMIC DNA]</scope>
    <source>
        <strain evidence="2">HYR1</strain>
    </source>
</reference>
<organism evidence="2 3">
    <name type="scientific">Brachionus plicatilis</name>
    <name type="common">Marine rotifer</name>
    <name type="synonym">Brachionus muelleri</name>
    <dbReference type="NCBI Taxonomy" id="10195"/>
    <lineage>
        <taxon>Eukaryota</taxon>
        <taxon>Metazoa</taxon>
        <taxon>Spiralia</taxon>
        <taxon>Gnathifera</taxon>
        <taxon>Rotifera</taxon>
        <taxon>Eurotatoria</taxon>
        <taxon>Monogononta</taxon>
        <taxon>Pseudotrocha</taxon>
        <taxon>Ploima</taxon>
        <taxon>Brachionidae</taxon>
        <taxon>Brachionus</taxon>
    </lineage>
</organism>
<dbReference type="Proteomes" id="UP000276133">
    <property type="component" value="Unassembled WGS sequence"/>
</dbReference>
<evidence type="ECO:0000313" key="2">
    <source>
        <dbReference type="EMBL" id="RNA32705.1"/>
    </source>
</evidence>
<keyword evidence="3" id="KW-1185">Reference proteome</keyword>
<dbReference type="AlphaFoldDB" id="A0A3M7SAN0"/>